<dbReference type="EMBL" id="JBBPBM010000181">
    <property type="protein sequence ID" value="KAK8501838.1"/>
    <property type="molecule type" value="Genomic_DNA"/>
</dbReference>
<evidence type="ECO:0000313" key="2">
    <source>
        <dbReference type="Proteomes" id="UP001472677"/>
    </source>
</evidence>
<accession>A0ABR2B4P6</accession>
<keyword evidence="2" id="KW-1185">Reference proteome</keyword>
<sequence>MSDQEVDEYRKSLAICVSGFDVPRPVKTFEDCGFAPELMRAIAKQGPDHQTLLFPATIFRKVEKLAREIVSDPIREIGEVGTGTANVDITQLVHVIPSNSEKLAWND</sequence>
<dbReference type="Proteomes" id="UP001472677">
    <property type="component" value="Unassembled WGS sequence"/>
</dbReference>
<protein>
    <submittedName>
        <fullName evidence="1">Uncharacterized protein</fullName>
    </submittedName>
</protein>
<organism evidence="1 2">
    <name type="scientific">Hibiscus sabdariffa</name>
    <name type="common">roselle</name>
    <dbReference type="NCBI Taxonomy" id="183260"/>
    <lineage>
        <taxon>Eukaryota</taxon>
        <taxon>Viridiplantae</taxon>
        <taxon>Streptophyta</taxon>
        <taxon>Embryophyta</taxon>
        <taxon>Tracheophyta</taxon>
        <taxon>Spermatophyta</taxon>
        <taxon>Magnoliopsida</taxon>
        <taxon>eudicotyledons</taxon>
        <taxon>Gunneridae</taxon>
        <taxon>Pentapetalae</taxon>
        <taxon>rosids</taxon>
        <taxon>malvids</taxon>
        <taxon>Malvales</taxon>
        <taxon>Malvaceae</taxon>
        <taxon>Malvoideae</taxon>
        <taxon>Hibiscus</taxon>
    </lineage>
</organism>
<name>A0ABR2B4P6_9ROSI</name>
<evidence type="ECO:0000313" key="1">
    <source>
        <dbReference type="EMBL" id="KAK8501838.1"/>
    </source>
</evidence>
<reference evidence="1 2" key="1">
    <citation type="journal article" date="2024" name="G3 (Bethesda)">
        <title>Genome assembly of Hibiscus sabdariffa L. provides insights into metabolisms of medicinal natural products.</title>
        <authorList>
            <person name="Kim T."/>
        </authorList>
    </citation>
    <scope>NUCLEOTIDE SEQUENCE [LARGE SCALE GENOMIC DNA]</scope>
    <source>
        <strain evidence="1">TK-2024</strain>
        <tissue evidence="1">Old leaves</tissue>
    </source>
</reference>
<comment type="caution">
    <text evidence="1">The sequence shown here is derived from an EMBL/GenBank/DDBJ whole genome shotgun (WGS) entry which is preliminary data.</text>
</comment>
<proteinExistence type="predicted"/>
<gene>
    <name evidence="1" type="ORF">V6N12_072972</name>
</gene>